<feature type="chain" id="PRO_5037916771" evidence="1">
    <location>
        <begin position="32"/>
        <end position="330"/>
    </location>
</feature>
<reference evidence="2" key="1">
    <citation type="submission" date="2020-09" db="EMBL/GenBank/DDBJ databases">
        <title>Pelagicoccus enzymogenes sp. nov. with an EPS production, isolated from marine sediment.</title>
        <authorList>
            <person name="Feng X."/>
        </authorList>
    </citation>
    <scope>NUCLEOTIDE SEQUENCE</scope>
    <source>
        <strain evidence="2">NFK12</strain>
    </source>
</reference>
<dbReference type="AlphaFoldDB" id="A0A927FBF4"/>
<evidence type="ECO:0000313" key="2">
    <source>
        <dbReference type="EMBL" id="MBD5781324.1"/>
    </source>
</evidence>
<sequence>MTKNAVRLMKRYFLRGTVFLQAALFASTLQASREIDSFTLRLENDAPGGTDSRYTAGTEFEFAYKPWSKTDDNARFHNTLALGQLIFTPDDLDAINVVEDDRPYAGWSYLRYGQHRSTADSTHSWQLTLGLVGPSSFAEDIQRAVHELIDDRMPLGWHNQLSDEFGYALERSRNKTRYTWQFGNERSLQFSENTRVSLGNIDSSLSQGFQIRLGKRQLGGPSPDRLGSPARYVDSRAKYRHLPQELRPKRFYWILGGKSSYVAQNLFLDGNRNGKSHSVTRNPWVHEAEAGFAYSKPGFKLSFLMVYRSEEFREQVGGQSFGSLSFTFRR</sequence>
<keyword evidence="1" id="KW-0732">Signal</keyword>
<dbReference type="Pfam" id="PF09982">
    <property type="entry name" value="LpxR"/>
    <property type="match status" value="1"/>
</dbReference>
<keyword evidence="3" id="KW-1185">Reference proteome</keyword>
<organism evidence="2 3">
    <name type="scientific">Pelagicoccus enzymogenes</name>
    <dbReference type="NCBI Taxonomy" id="2773457"/>
    <lineage>
        <taxon>Bacteria</taxon>
        <taxon>Pseudomonadati</taxon>
        <taxon>Verrucomicrobiota</taxon>
        <taxon>Opitutia</taxon>
        <taxon>Puniceicoccales</taxon>
        <taxon>Pelagicoccaceae</taxon>
        <taxon>Pelagicoccus</taxon>
    </lineage>
</organism>
<evidence type="ECO:0000313" key="3">
    <source>
        <dbReference type="Proteomes" id="UP000622317"/>
    </source>
</evidence>
<dbReference type="Proteomes" id="UP000622317">
    <property type="component" value="Unassembled WGS sequence"/>
</dbReference>
<dbReference type="InterPro" id="IPR018707">
    <property type="entry name" value="LpxR"/>
</dbReference>
<dbReference type="EMBL" id="JACYFG010000040">
    <property type="protein sequence ID" value="MBD5781324.1"/>
    <property type="molecule type" value="Genomic_DNA"/>
</dbReference>
<protein>
    <submittedName>
        <fullName evidence="2">Lipid A deacylase LpxR family protein</fullName>
    </submittedName>
</protein>
<dbReference type="RefSeq" id="WP_191618422.1">
    <property type="nucleotide sequence ID" value="NZ_JACYFG010000040.1"/>
</dbReference>
<name>A0A927FBF4_9BACT</name>
<dbReference type="Gene3D" id="2.40.128.140">
    <property type="entry name" value="Outer membrane protein"/>
    <property type="match status" value="1"/>
</dbReference>
<comment type="caution">
    <text evidence="2">The sequence shown here is derived from an EMBL/GenBank/DDBJ whole genome shotgun (WGS) entry which is preliminary data.</text>
</comment>
<proteinExistence type="predicted"/>
<gene>
    <name evidence="2" type="ORF">IEN85_17620</name>
</gene>
<feature type="signal peptide" evidence="1">
    <location>
        <begin position="1"/>
        <end position="31"/>
    </location>
</feature>
<evidence type="ECO:0000256" key="1">
    <source>
        <dbReference type="SAM" id="SignalP"/>
    </source>
</evidence>
<accession>A0A927FBF4</accession>
<dbReference type="InterPro" id="IPR037107">
    <property type="entry name" value="Put_OMP_sf"/>
</dbReference>